<feature type="transmembrane region" description="Helical" evidence="5">
    <location>
        <begin position="677"/>
        <end position="700"/>
    </location>
</feature>
<dbReference type="Gene3D" id="3.40.50.1820">
    <property type="entry name" value="alpha/beta hydrolase"/>
    <property type="match status" value="1"/>
</dbReference>
<reference evidence="8" key="1">
    <citation type="submission" date="2025-08" db="UniProtKB">
        <authorList>
            <consortium name="RefSeq"/>
        </authorList>
    </citation>
    <scope>IDENTIFICATION</scope>
    <source>
        <strain evidence="8">Airmid</strain>
    </source>
</reference>
<accession>A0A6P6XWP8</accession>
<comment type="similarity">
    <text evidence="1">Belongs to the type-B carboxylesterase/lipase family.</text>
</comment>
<dbReference type="PANTHER" id="PTHR43903">
    <property type="entry name" value="NEUROLIGIN"/>
    <property type="match status" value="1"/>
</dbReference>
<dbReference type="AlphaFoldDB" id="A0A6P6XWP8"/>
<proteinExistence type="inferred from homology"/>
<evidence type="ECO:0000256" key="2">
    <source>
        <dbReference type="ARBA" id="ARBA00022729"/>
    </source>
</evidence>
<gene>
    <name evidence="8" type="primary">LOC113790823</name>
</gene>
<evidence type="ECO:0000256" key="3">
    <source>
        <dbReference type="ARBA" id="ARBA00023180"/>
    </source>
</evidence>
<dbReference type="InterPro" id="IPR051093">
    <property type="entry name" value="Neuroligin/BSAL"/>
</dbReference>
<dbReference type="OMA" id="MYVFEYR"/>
<feature type="compositionally biased region" description="Polar residues" evidence="4">
    <location>
        <begin position="645"/>
        <end position="665"/>
    </location>
</feature>
<dbReference type="Proteomes" id="UP000515146">
    <property type="component" value="Unplaced"/>
</dbReference>
<keyword evidence="5" id="KW-0472">Membrane</keyword>
<evidence type="ECO:0000313" key="8">
    <source>
        <dbReference type="RefSeq" id="XP_027196329.1"/>
    </source>
</evidence>
<feature type="region of interest" description="Disordered" evidence="4">
    <location>
        <begin position="643"/>
        <end position="665"/>
    </location>
</feature>
<evidence type="ECO:0000256" key="4">
    <source>
        <dbReference type="SAM" id="MobiDB-lite"/>
    </source>
</evidence>
<dbReference type="RefSeq" id="XP_027196329.1">
    <property type="nucleotide sequence ID" value="XM_027340528.1"/>
</dbReference>
<dbReference type="KEGG" id="dpte:113790823"/>
<dbReference type="Pfam" id="PF00135">
    <property type="entry name" value="COesterase"/>
    <property type="match status" value="1"/>
</dbReference>
<keyword evidence="3" id="KW-0325">Glycoprotein</keyword>
<evidence type="ECO:0000256" key="5">
    <source>
        <dbReference type="SAM" id="Phobius"/>
    </source>
</evidence>
<evidence type="ECO:0000259" key="6">
    <source>
        <dbReference type="Pfam" id="PF00135"/>
    </source>
</evidence>
<dbReference type="InParanoid" id="A0A6P6XWP8"/>
<keyword evidence="7" id="KW-1185">Reference proteome</keyword>
<dbReference type="SUPFAM" id="SSF53474">
    <property type="entry name" value="alpha/beta-Hydrolases"/>
    <property type="match status" value="1"/>
</dbReference>
<organism evidence="7 8">
    <name type="scientific">Dermatophagoides pteronyssinus</name>
    <name type="common">European house dust mite</name>
    <dbReference type="NCBI Taxonomy" id="6956"/>
    <lineage>
        <taxon>Eukaryota</taxon>
        <taxon>Metazoa</taxon>
        <taxon>Ecdysozoa</taxon>
        <taxon>Arthropoda</taxon>
        <taxon>Chelicerata</taxon>
        <taxon>Arachnida</taxon>
        <taxon>Acari</taxon>
        <taxon>Acariformes</taxon>
        <taxon>Sarcoptiformes</taxon>
        <taxon>Astigmata</taxon>
        <taxon>Psoroptidia</taxon>
        <taxon>Analgoidea</taxon>
        <taxon>Pyroglyphidae</taxon>
        <taxon>Dermatophagoidinae</taxon>
        <taxon>Dermatophagoides</taxon>
    </lineage>
</organism>
<name>A0A6P6XWP8_DERPT</name>
<feature type="domain" description="Carboxylesterase type B" evidence="6">
    <location>
        <begin position="29"/>
        <end position="621"/>
    </location>
</feature>
<dbReference type="OrthoDB" id="19653at2759"/>
<protein>
    <submittedName>
        <fullName evidence="8">Esterase E4-like</fullName>
    </submittedName>
</protein>
<dbReference type="FunCoup" id="A0A6P6XWP8">
    <property type="interactions" value="100"/>
</dbReference>
<dbReference type="InterPro" id="IPR029058">
    <property type="entry name" value="AB_hydrolase_fold"/>
</dbReference>
<evidence type="ECO:0000313" key="7">
    <source>
        <dbReference type="Proteomes" id="UP000515146"/>
    </source>
</evidence>
<dbReference type="InterPro" id="IPR019819">
    <property type="entry name" value="Carboxylesterase_B_CS"/>
</dbReference>
<keyword evidence="5" id="KW-0812">Transmembrane</keyword>
<keyword evidence="5" id="KW-1133">Transmembrane helix</keyword>
<keyword evidence="2" id="KW-0732">Signal</keyword>
<dbReference type="InterPro" id="IPR002018">
    <property type="entry name" value="CarbesteraseB"/>
</dbReference>
<evidence type="ECO:0000256" key="1">
    <source>
        <dbReference type="ARBA" id="ARBA00005964"/>
    </source>
</evidence>
<sequence length="742" mass="84309">MLIIFLTNNDQLINCQSSSSSSSSSSMIEIQTELGSISGIRIRTYLNNRAIGFMGIPYALPPISNLRFKKPIPYPKWYPKTIIANGYKPCCPQLDINGLPHGQEDCLYLNVFVPLANIQQNSIGRRFPVMVYIQGESFENGDAALYGPEHLLDWDVIVVTFNYRLGVLGFLSTGDEHGIGNWGLYDQLLVLRWIHDHIESFGGDPNQVTLFGQGAGASSAILHLISPLSTGLFNRVIAQSGSPLCSWSMEYNPANVAIELGRKIGCPIRRGNAELIECLRRVKLTVLLKEQQQGKIFGEYPHQFVPVVEEVGIAHERLVPNEPRRLISQGHYRRIPLMMGYNKDETSFLYSLILNKQMIGDQVGNLRTYLEEKLLPRFIRATILLGGGKNPAYEMIGNNAYRLKTTIKNYEHDIQQNILFKYFNFLNSKNYPEMALRFVNMSTDALYGSCIDETLRLYSAAATSSNQNLNAMNHFLSLPFTNITYKYVFGYRGRNSMLNLILQDNHRQQIGYNDKGLMWWPSNNNQEFDPTSVAVCHGDELFYLFNLKFSTRKPQDNRDALVQRRLLLLWTDFAKHGFAPFIPSLDTPFWPPYTIQRPTTYLIDEKLSPVDSYHDSATHFWIRYLPSISSSSISSASIIDRSKTNSKWHPSDKNNNNGRSLQSDSNSISTMTKLRTFAWSMLALSLILFILIIILMLLLFHQRRRQSFSAETSHVYNCGQTSAKTLAHVLASRRASLSSGMY</sequence>
<dbReference type="PROSITE" id="PS00941">
    <property type="entry name" value="CARBOXYLESTERASE_B_2"/>
    <property type="match status" value="1"/>
</dbReference>